<evidence type="ECO:0000313" key="1">
    <source>
        <dbReference type="EMBL" id="KKK60714.1"/>
    </source>
</evidence>
<comment type="caution">
    <text evidence="1">The sequence shown here is derived from an EMBL/GenBank/DDBJ whole genome shotgun (WGS) entry which is preliminary data.</text>
</comment>
<protein>
    <recommendedName>
        <fullName evidence="2">Gfo/Idh/MocA-like oxidoreductase C-terminal domain-containing protein</fullName>
    </recommendedName>
</protein>
<dbReference type="SUPFAM" id="SSF55347">
    <property type="entry name" value="Glyceraldehyde-3-phosphate dehydrogenase-like, C-terminal domain"/>
    <property type="match status" value="1"/>
</dbReference>
<sequence length="137" mass="15541">MNTRPHLPFDDVGWAMFRFDDETIAVIEDVWCLPDSEPFAIDARMEIIGTEGAIYIDRSGSDYTLLTKKGVSYPQSTYWPIVHGMRRGFLKDEFEYFLKCVDAGKKPAVITPPESKTVVVAMKAAELSAKENRVIEF</sequence>
<dbReference type="Gene3D" id="3.30.360.10">
    <property type="entry name" value="Dihydrodipicolinate Reductase, domain 2"/>
    <property type="match status" value="1"/>
</dbReference>
<evidence type="ECO:0008006" key="2">
    <source>
        <dbReference type="Google" id="ProtNLM"/>
    </source>
</evidence>
<dbReference type="EMBL" id="LAZR01062832">
    <property type="protein sequence ID" value="KKK60714.1"/>
    <property type="molecule type" value="Genomic_DNA"/>
</dbReference>
<name>A0A0F8Z2N2_9ZZZZ</name>
<gene>
    <name evidence="1" type="ORF">LCGC14_3021590</name>
</gene>
<dbReference type="AlphaFoldDB" id="A0A0F8Z2N2"/>
<reference evidence="1" key="1">
    <citation type="journal article" date="2015" name="Nature">
        <title>Complex archaea that bridge the gap between prokaryotes and eukaryotes.</title>
        <authorList>
            <person name="Spang A."/>
            <person name="Saw J.H."/>
            <person name="Jorgensen S.L."/>
            <person name="Zaremba-Niedzwiedzka K."/>
            <person name="Martijn J."/>
            <person name="Lind A.E."/>
            <person name="van Eijk R."/>
            <person name="Schleper C."/>
            <person name="Guy L."/>
            <person name="Ettema T.J."/>
        </authorList>
    </citation>
    <scope>NUCLEOTIDE SEQUENCE</scope>
</reference>
<proteinExistence type="predicted"/>
<organism evidence="1">
    <name type="scientific">marine sediment metagenome</name>
    <dbReference type="NCBI Taxonomy" id="412755"/>
    <lineage>
        <taxon>unclassified sequences</taxon>
        <taxon>metagenomes</taxon>
        <taxon>ecological metagenomes</taxon>
    </lineage>
</organism>
<accession>A0A0F8Z2N2</accession>